<organism evidence="3">
    <name type="scientific">Caenorhabditis brenneri</name>
    <name type="common">Nematode worm</name>
    <dbReference type="NCBI Taxonomy" id="135651"/>
    <lineage>
        <taxon>Eukaryota</taxon>
        <taxon>Metazoa</taxon>
        <taxon>Ecdysozoa</taxon>
        <taxon>Nematoda</taxon>
        <taxon>Chromadorea</taxon>
        <taxon>Rhabditida</taxon>
        <taxon>Rhabditina</taxon>
        <taxon>Rhabditomorpha</taxon>
        <taxon>Rhabditoidea</taxon>
        <taxon>Rhabditidae</taxon>
        <taxon>Peloderinae</taxon>
        <taxon>Caenorhabditis</taxon>
    </lineage>
</organism>
<dbReference type="GO" id="GO:0005737">
    <property type="term" value="C:cytoplasm"/>
    <property type="evidence" value="ECO:0007669"/>
    <property type="project" value="TreeGrafter"/>
</dbReference>
<sequence>MGRLGETKEIIDIDAETSTVGLYDVCTVARISPQAQDIPIEKSSPEWKLKPKSNERFLVLASCSDLAVFTLGERTEYSFNTGLEGSITDFEILGSSAFFVGIIDKRQIVILSLEKQELYFNEPAPHDIDFVSCNPTPTACYLTFGSCSGNWHTITLQGDVALSKENNRIENYQREQIQEFFQQAIQKITTKYVDMTGVAGDITSICNGPLQSFASIDKHRGLQWCGLAESQFSAIGTEKQFLRVRDGGRFSLHLDADGWIHVFDPLTFSFWHEFDVKLAEGDRVLDFVVIDKNDVEVPKLFAIISARGGSNTTSMFIYDRTKREDCFSLATAEATTLFAYGGSDRVLMSVEELENDVGESKITIRQISQSRPEMRFESLLKNNRFEEAEKFAVAFKLDVQKVYKGHVTYLMDSCDENDESFETLMRTMTQIQDHNMVAETYFTLVGMSRRCDRIRTYLTHAKKRRISDMETLKMIEALCYTWGTYRIIMGPGENQSNSQVNEVIWDLFVDALHDGNPWIEMYNEFISNSQFAVCLFLHILFLIVLFQQARVIFSRHGKMIIDYLCADEDASASRLDLLFRMFIDAVSADIKNWSTVVEHATMDIAPSCIVVMEQLVPCLENLITTLIPLLEHRDQSNWPDNAIKAASSYETMTKELLSNANTPGSQGFFIICCSKLNSSHTGESSSMSRIKKMYYDLLELKRLKEVYECSISFSTFQTLTSEGICHKILQNALTNPNTTHQKIEKFVVPFMTERHLDQEQTIVNYIQKMSGAAVTNANVFGWEKQCVQLCASLRDETRRCCSIISIASTAKIPWPVELNEAVDKILTSRTLLRSEIEEMQMVCKRTELYKMLSSYGYSRHDIELLTLPDSNMDIIMTIRCMLAQREKASRFVDIINLLDLLKAMQGTREARNVKIEYVQSFAIIHMMHHEEVTTSIINYIDSLGDRERVKTISLIFSFIERVADTPASGENVEERAKMLGIGEELLSYYVCRDNDFDDPERRLKDNLVLLREVQEDETRAVLLSDFNDEVWQREFLMKLMKLNASFTMKLNKCSYMGIPTEYLLEMVLTRSIAENDIDKLIDTITDYAEYVHPWTVATREMLEPIVQTLSWITFRLPDLLQNETDVARADYIAFVIKRLGRVVRETLRRFPFETISDELDYLLQLEAFFNLGEHIIKQSLRGQENENEKQEMFRSDDAGFLPATPSDSSNDVSSPAKLRIYEFKKPLGTYDFSCDPALFEGVQGVLALALVAPSVARPYDSEISDEDANDFRSNWEQLNMFLAMHSQDLLDISARVFAGSLSQCFLCLFKMLCLFLGCWAGEYLQGIVNIEQPVMSVVERMLQQKKFDFWHAVTLLGGLPAYQIDKTIIDLQRQQGVKSSTKATIQYLQLAFVMSLLTRNMEKVSMIINYYEQKYLVKKLAEEGIRPPSPSTADFVDKVLQQAVELRKPLSPLRLHDYVKKYVEKLSRNSRTTVGEYMVRYATLLIRKASAAGRLIDDDIRSEEIEKYIELARLALRLAVEEGATCICNYLHCLLYIVCPYNYEVIQFIVTSFGQYATEDSEVAFEKNLKSIMTFFWSYRRTNHISKEESIWFTKRESILVKDEKEYEKTGRILEPFGHSLRLVYEDDGSNHSETFESDSSYPTDAMVYERNSVIISDMPKLALQNLPFHGFLLRKKEDTDQTVMGIVKAELSIFNVPVWQAFLREVTWLAARFSRSQLLSSAIFAHANKYAMFGKSLPPGERNTIHHLLSSAQQRGVVVSTIALLFKKIILSDVKIELLQMGVDISEKWAPVLTGEDREEMEEQSARLKDGIAKFFTELELKKNGLYTEKTADNIENVQELCSLIYDEMVQWDNSTDVAKKCRVVERIAEANGLDLAALHEQLVFAWVEDTETAMPMSHVDMNESIGGTSFTDQKNDSDDQNDIRIPLFDTVLDKIVTLCKGLDRKRLMKKLGGILVKGGHKANGGFTAVVRATCIIIRIFTEKDIGEFIPNSTEVDLCGAAEVQLYQRLCDKAEVKWDGNAEKEQLIKTLLQCPSRTQPMTALIACLIIDHDFKDPKSIDQVMTRLQITKQWNTLRSLLSYVRSHQMDSLIRSFPLLWFRVYENALIELNGGPMMNPNWSYEQCVLLRKWTLWAMSSNVEGGRLPNICRFLRDMNCHVSASIVSVLSSWTIDRMDDVDSNKMDSTRDLSLGWNLSAEPGSANVSNV</sequence>
<dbReference type="FunCoup" id="G0PJ59">
    <property type="interactions" value="65"/>
</dbReference>
<dbReference type="InterPro" id="IPR055403">
    <property type="entry name" value="ARM_KNTC1_1st"/>
</dbReference>
<protein>
    <recommendedName>
        <fullName evidence="1">KNTC1 first ARM-repeats domain-containing protein</fullName>
    </recommendedName>
</protein>
<dbReference type="GO" id="GO:0007094">
    <property type="term" value="P:mitotic spindle assembly checkpoint signaling"/>
    <property type="evidence" value="ECO:0007669"/>
    <property type="project" value="TreeGrafter"/>
</dbReference>
<dbReference type="EMBL" id="GL380643">
    <property type="protein sequence ID" value="EGT58738.1"/>
    <property type="molecule type" value="Genomic_DNA"/>
</dbReference>
<dbReference type="GO" id="GO:0000070">
    <property type="term" value="P:mitotic sister chromatid segregation"/>
    <property type="evidence" value="ECO:0007669"/>
    <property type="project" value="TreeGrafter"/>
</dbReference>
<name>G0PJ59_CAEBE</name>
<dbReference type="GO" id="GO:0005828">
    <property type="term" value="C:kinetochore microtubule"/>
    <property type="evidence" value="ECO:0007669"/>
    <property type="project" value="TreeGrafter"/>
</dbReference>
<dbReference type="PANTHER" id="PTHR15688">
    <property type="entry name" value="KINETOCHORE-ASSOCIATED PROTEIN 1"/>
    <property type="match status" value="1"/>
</dbReference>
<evidence type="ECO:0000313" key="2">
    <source>
        <dbReference type="EMBL" id="EGT58738.1"/>
    </source>
</evidence>
<dbReference type="GO" id="GO:1903394">
    <property type="term" value="P:protein localization to kinetochore involved in kinetochore assembly"/>
    <property type="evidence" value="ECO:0007669"/>
    <property type="project" value="TreeGrafter"/>
</dbReference>
<proteinExistence type="predicted"/>
<dbReference type="InParanoid" id="G0PJ59"/>
<feature type="domain" description="KNTC1 first ARM-repeats" evidence="1">
    <location>
        <begin position="379"/>
        <end position="643"/>
    </location>
</feature>
<dbReference type="eggNOG" id="KOG4256">
    <property type="taxonomic scope" value="Eukaryota"/>
</dbReference>
<gene>
    <name evidence="2" type="ORF">CAEBREN_31797</name>
</gene>
<keyword evidence="3" id="KW-1185">Reference proteome</keyword>
<evidence type="ECO:0000259" key="1">
    <source>
        <dbReference type="Pfam" id="PF24520"/>
    </source>
</evidence>
<dbReference type="OrthoDB" id="5868545at2759"/>
<accession>G0PJ59</accession>
<reference evidence="3" key="1">
    <citation type="submission" date="2011-07" db="EMBL/GenBank/DDBJ databases">
        <authorList>
            <consortium name="Caenorhabditis brenneri Sequencing and Analysis Consortium"/>
            <person name="Wilson R.K."/>
        </authorList>
    </citation>
    <scope>NUCLEOTIDE SEQUENCE [LARGE SCALE GENOMIC DNA]</scope>
    <source>
        <strain evidence="3">PB2801</strain>
    </source>
</reference>
<dbReference type="Pfam" id="PF24520">
    <property type="entry name" value="ARM_KNTC1_1st"/>
    <property type="match status" value="1"/>
</dbReference>
<dbReference type="GO" id="GO:0031267">
    <property type="term" value="F:small GTPase binding"/>
    <property type="evidence" value="ECO:0007669"/>
    <property type="project" value="TreeGrafter"/>
</dbReference>
<evidence type="ECO:0000313" key="3">
    <source>
        <dbReference type="Proteomes" id="UP000008068"/>
    </source>
</evidence>
<dbReference type="PANTHER" id="PTHR15688:SF1">
    <property type="entry name" value="KINETOCHORE-ASSOCIATED PROTEIN 1"/>
    <property type="match status" value="1"/>
</dbReference>
<dbReference type="Proteomes" id="UP000008068">
    <property type="component" value="Unassembled WGS sequence"/>
</dbReference>
<dbReference type="STRING" id="135651.G0PJ59"/>
<dbReference type="InterPro" id="IPR052802">
    <property type="entry name" value="KNTC1"/>
</dbReference>
<dbReference type="GO" id="GO:1990423">
    <property type="term" value="C:RZZ complex"/>
    <property type="evidence" value="ECO:0007669"/>
    <property type="project" value="TreeGrafter"/>
</dbReference>
<dbReference type="HOGENOM" id="CLU_232474_0_0_1"/>